<proteinExistence type="predicted"/>
<organism evidence="2 3">
    <name type="scientific">Coprobacter tertius</name>
    <dbReference type="NCBI Taxonomy" id="2944915"/>
    <lineage>
        <taxon>Bacteria</taxon>
        <taxon>Pseudomonadati</taxon>
        <taxon>Bacteroidota</taxon>
        <taxon>Bacteroidia</taxon>
        <taxon>Bacteroidales</taxon>
        <taxon>Barnesiellaceae</taxon>
        <taxon>Coprobacter</taxon>
    </lineage>
</organism>
<name>A0ABT1MKA8_9BACT</name>
<gene>
    <name evidence="2" type="ORF">NMU02_13230</name>
</gene>
<dbReference type="Proteomes" id="UP001205603">
    <property type="component" value="Unassembled WGS sequence"/>
</dbReference>
<evidence type="ECO:0000313" key="2">
    <source>
        <dbReference type="EMBL" id="MCP9613055.1"/>
    </source>
</evidence>
<dbReference type="InterPro" id="IPR025665">
    <property type="entry name" value="Beta-barrel_OMP_2"/>
</dbReference>
<keyword evidence="3" id="KW-1185">Reference proteome</keyword>
<dbReference type="EMBL" id="JANDHW010000020">
    <property type="protein sequence ID" value="MCP9613055.1"/>
    <property type="molecule type" value="Genomic_DNA"/>
</dbReference>
<protein>
    <submittedName>
        <fullName evidence="2">PorT family protein</fullName>
    </submittedName>
</protein>
<dbReference type="Pfam" id="PF13568">
    <property type="entry name" value="OMP_b-brl_2"/>
    <property type="match status" value="1"/>
</dbReference>
<sequence length="181" mass="19876">MRKLIVLSVMLFLGSVTFAQMKVGFGPKFNMNIANLTSSDGNARVGIGLGAFANLRFNDYVALQPELLFSMQGAKGSGTTIKYNYFKVPMMVKAYLFKGLNIELGPELNFLVNPRVKSEGITVDLTGSKHVELAIGVGLGYEFESGLTAGFRYNAGLTKVYKYADWKNSVFEIGIGWKFSL</sequence>
<dbReference type="RefSeq" id="WP_255028442.1">
    <property type="nucleotide sequence ID" value="NZ_JANDHW010000020.1"/>
</dbReference>
<comment type="caution">
    <text evidence="2">The sequence shown here is derived from an EMBL/GenBank/DDBJ whole genome shotgun (WGS) entry which is preliminary data.</text>
</comment>
<reference evidence="2 3" key="1">
    <citation type="submission" date="2022-07" db="EMBL/GenBank/DDBJ databases">
        <title>Fecal culturing of patients with breast cancer.</title>
        <authorList>
            <person name="Teng N.M.Y."/>
            <person name="Kiu R."/>
            <person name="Evans R."/>
            <person name="Baker D.J."/>
            <person name="Zenner C."/>
            <person name="Robinson S.D."/>
            <person name="Hall L.J."/>
        </authorList>
    </citation>
    <scope>NUCLEOTIDE SEQUENCE [LARGE SCALE GENOMIC DNA]</scope>
    <source>
        <strain evidence="2 3">LH1063</strain>
    </source>
</reference>
<accession>A0ABT1MKA8</accession>
<feature type="domain" description="Outer membrane protein beta-barrel" evidence="1">
    <location>
        <begin position="18"/>
        <end position="160"/>
    </location>
</feature>
<evidence type="ECO:0000313" key="3">
    <source>
        <dbReference type="Proteomes" id="UP001205603"/>
    </source>
</evidence>
<evidence type="ECO:0000259" key="1">
    <source>
        <dbReference type="Pfam" id="PF13568"/>
    </source>
</evidence>